<feature type="transmembrane region" description="Helical" evidence="7">
    <location>
        <begin position="55"/>
        <end position="76"/>
    </location>
</feature>
<evidence type="ECO:0000256" key="3">
    <source>
        <dbReference type="ARBA" id="ARBA00022692"/>
    </source>
</evidence>
<evidence type="ECO:0000256" key="6">
    <source>
        <dbReference type="SAM" id="MobiDB-lite"/>
    </source>
</evidence>
<feature type="transmembrane region" description="Helical" evidence="7">
    <location>
        <begin position="113"/>
        <end position="132"/>
    </location>
</feature>
<dbReference type="InterPro" id="IPR020846">
    <property type="entry name" value="MFS_dom"/>
</dbReference>
<dbReference type="SUPFAM" id="SSF103473">
    <property type="entry name" value="MFS general substrate transporter"/>
    <property type="match status" value="1"/>
</dbReference>
<name>A0A9W6CSP5_9MICO</name>
<dbReference type="Pfam" id="PF07690">
    <property type="entry name" value="MFS_1"/>
    <property type="match status" value="1"/>
</dbReference>
<evidence type="ECO:0000256" key="7">
    <source>
        <dbReference type="SAM" id="Phobius"/>
    </source>
</evidence>
<evidence type="ECO:0000256" key="2">
    <source>
        <dbReference type="ARBA" id="ARBA00022475"/>
    </source>
</evidence>
<sequence>MTAPETQATDARRRMPAAWQRRPFRRLAGAWVFSNIGDSALFLMMAVWVNDLTGSGSAAAIVFVMFGLAALSAPFLGEVADRFSRRKLLALANAAMVPLLLVLLFVQEASDVWIIYVVMLLYGCVGYLTAAAQSGLIRDLLPDEELASGNGLLSTIDQAARLLSPLIGTALYVFAGPVWVIGTTMATFAIASVLIARIDLQETPPTPAAERAHYWTELGAGVRHIAASPMLALFTIVITVAFASTGLSNATIFPALGGLGLDSAWLGIIVTAQGVGSLIGGITAARVVGRLGESRTIALGVAIVGLGLLPTAGWWAWLAVAAIPFVGLGVVWVIVAYATHRQRTTPARLQGRVGAAANLAINVPQTLATLLGAALLGIVDYRLLIVANVLVVLGAAVAAVWPRRVRADAPAANRPRLPDAETVEASPGPDPSA</sequence>
<feature type="transmembrane region" description="Helical" evidence="7">
    <location>
        <begin position="384"/>
        <end position="401"/>
    </location>
</feature>
<dbReference type="InterPro" id="IPR011701">
    <property type="entry name" value="MFS"/>
</dbReference>
<evidence type="ECO:0000313" key="10">
    <source>
        <dbReference type="Proteomes" id="UP001144396"/>
    </source>
</evidence>
<keyword evidence="10" id="KW-1185">Reference proteome</keyword>
<dbReference type="PANTHER" id="PTHR23513">
    <property type="entry name" value="INTEGRAL MEMBRANE EFFLUX PROTEIN-RELATED"/>
    <property type="match status" value="1"/>
</dbReference>
<accession>A0A9W6CSP5</accession>
<keyword evidence="5 7" id="KW-0472">Membrane</keyword>
<dbReference type="RefSeq" id="WP_281885500.1">
    <property type="nucleotide sequence ID" value="NZ_BSDP01000001.1"/>
</dbReference>
<feature type="transmembrane region" description="Helical" evidence="7">
    <location>
        <begin position="88"/>
        <end position="107"/>
    </location>
</feature>
<feature type="transmembrane region" description="Helical" evidence="7">
    <location>
        <begin position="231"/>
        <end position="252"/>
    </location>
</feature>
<evidence type="ECO:0000313" key="9">
    <source>
        <dbReference type="EMBL" id="GLI28271.1"/>
    </source>
</evidence>
<dbReference type="PANTHER" id="PTHR23513:SF6">
    <property type="entry name" value="MAJOR FACILITATOR SUPERFAMILY ASSOCIATED DOMAIN-CONTAINING PROTEIN"/>
    <property type="match status" value="1"/>
</dbReference>
<evidence type="ECO:0000256" key="5">
    <source>
        <dbReference type="ARBA" id="ARBA00023136"/>
    </source>
</evidence>
<protein>
    <submittedName>
        <fullName evidence="9">MFS transporter</fullName>
    </submittedName>
</protein>
<dbReference type="CDD" id="cd06173">
    <property type="entry name" value="MFS_MefA_like"/>
    <property type="match status" value="1"/>
</dbReference>
<dbReference type="InterPro" id="IPR036259">
    <property type="entry name" value="MFS_trans_sf"/>
</dbReference>
<gene>
    <name evidence="9" type="ORF">ARHIZOSPH14_25130</name>
</gene>
<evidence type="ECO:0000256" key="1">
    <source>
        <dbReference type="ARBA" id="ARBA00004651"/>
    </source>
</evidence>
<proteinExistence type="predicted"/>
<feature type="domain" description="Major facilitator superfamily (MFS) profile" evidence="8">
    <location>
        <begin position="23"/>
        <end position="406"/>
    </location>
</feature>
<feature type="region of interest" description="Disordered" evidence="6">
    <location>
        <begin position="411"/>
        <end position="433"/>
    </location>
</feature>
<keyword evidence="2" id="KW-1003">Cell membrane</keyword>
<feature type="transmembrane region" description="Helical" evidence="7">
    <location>
        <begin position="321"/>
        <end position="338"/>
    </location>
</feature>
<feature type="transmembrane region" description="Helical" evidence="7">
    <location>
        <begin position="264"/>
        <end position="285"/>
    </location>
</feature>
<dbReference type="Gene3D" id="1.20.1250.20">
    <property type="entry name" value="MFS general substrate transporter like domains"/>
    <property type="match status" value="1"/>
</dbReference>
<evidence type="ECO:0000256" key="4">
    <source>
        <dbReference type="ARBA" id="ARBA00022989"/>
    </source>
</evidence>
<comment type="subcellular location">
    <subcellularLocation>
        <location evidence="1">Cell membrane</location>
        <topology evidence="1">Multi-pass membrane protein</topology>
    </subcellularLocation>
</comment>
<dbReference type="Proteomes" id="UP001144396">
    <property type="component" value="Unassembled WGS sequence"/>
</dbReference>
<keyword evidence="3 7" id="KW-0812">Transmembrane</keyword>
<evidence type="ECO:0000259" key="8">
    <source>
        <dbReference type="PROSITE" id="PS50850"/>
    </source>
</evidence>
<dbReference type="PROSITE" id="PS50850">
    <property type="entry name" value="MFS"/>
    <property type="match status" value="1"/>
</dbReference>
<feature type="transmembrane region" description="Helical" evidence="7">
    <location>
        <begin position="28"/>
        <end position="49"/>
    </location>
</feature>
<feature type="transmembrane region" description="Helical" evidence="7">
    <location>
        <begin position="297"/>
        <end position="315"/>
    </location>
</feature>
<keyword evidence="4 7" id="KW-1133">Transmembrane helix</keyword>
<dbReference type="GO" id="GO:0005886">
    <property type="term" value="C:plasma membrane"/>
    <property type="evidence" value="ECO:0007669"/>
    <property type="project" value="UniProtKB-SubCell"/>
</dbReference>
<organism evidence="9 10">
    <name type="scientific">Agromyces rhizosphaerae</name>
    <dbReference type="NCBI Taxonomy" id="88374"/>
    <lineage>
        <taxon>Bacteria</taxon>
        <taxon>Bacillati</taxon>
        <taxon>Actinomycetota</taxon>
        <taxon>Actinomycetes</taxon>
        <taxon>Micrococcales</taxon>
        <taxon>Microbacteriaceae</taxon>
        <taxon>Agromyces</taxon>
    </lineage>
</organism>
<reference evidence="9" key="1">
    <citation type="submission" date="2022-12" db="EMBL/GenBank/DDBJ databases">
        <title>Reference genome sequencing for broad-spectrum identification of bacterial and archaeal isolates by mass spectrometry.</title>
        <authorList>
            <person name="Sekiguchi Y."/>
            <person name="Tourlousse D.M."/>
        </authorList>
    </citation>
    <scope>NUCLEOTIDE SEQUENCE</scope>
    <source>
        <strain evidence="9">14</strain>
    </source>
</reference>
<dbReference type="AlphaFoldDB" id="A0A9W6CSP5"/>
<dbReference type="EMBL" id="BSDP01000001">
    <property type="protein sequence ID" value="GLI28271.1"/>
    <property type="molecule type" value="Genomic_DNA"/>
</dbReference>
<feature type="transmembrane region" description="Helical" evidence="7">
    <location>
        <begin position="359"/>
        <end position="378"/>
    </location>
</feature>
<dbReference type="GO" id="GO:0022857">
    <property type="term" value="F:transmembrane transporter activity"/>
    <property type="evidence" value="ECO:0007669"/>
    <property type="project" value="InterPro"/>
</dbReference>
<comment type="caution">
    <text evidence="9">The sequence shown here is derived from an EMBL/GenBank/DDBJ whole genome shotgun (WGS) entry which is preliminary data.</text>
</comment>